<dbReference type="InterPro" id="IPR003661">
    <property type="entry name" value="HisK_dim/P_dom"/>
</dbReference>
<evidence type="ECO:0000259" key="8">
    <source>
        <dbReference type="PROSITE" id="PS50109"/>
    </source>
</evidence>
<keyword evidence="5 11" id="KW-0418">Kinase</keyword>
<keyword evidence="12" id="KW-1185">Reference proteome</keyword>
<feature type="domain" description="Histidine kinase" evidence="8">
    <location>
        <begin position="425"/>
        <end position="642"/>
    </location>
</feature>
<gene>
    <name evidence="11" type="ordered locus">Sthe_2665</name>
</gene>
<dbReference type="InterPro" id="IPR050736">
    <property type="entry name" value="Sensor_HK_Regulatory"/>
</dbReference>
<dbReference type="SUPFAM" id="SSF55785">
    <property type="entry name" value="PYP-like sensor domain (PAS domain)"/>
    <property type="match status" value="1"/>
</dbReference>
<evidence type="ECO:0000256" key="2">
    <source>
        <dbReference type="ARBA" id="ARBA00012438"/>
    </source>
</evidence>
<keyword evidence="7" id="KW-0472">Membrane</keyword>
<keyword evidence="6" id="KW-0902">Two-component regulatory system</keyword>
<dbReference type="InterPro" id="IPR035965">
    <property type="entry name" value="PAS-like_dom_sf"/>
</dbReference>
<dbReference type="GO" id="GO:0000155">
    <property type="term" value="F:phosphorelay sensor kinase activity"/>
    <property type="evidence" value="ECO:0007669"/>
    <property type="project" value="InterPro"/>
</dbReference>
<evidence type="ECO:0000256" key="7">
    <source>
        <dbReference type="ARBA" id="ARBA00023136"/>
    </source>
</evidence>
<dbReference type="HOGENOM" id="CLU_034370_1_0_0"/>
<dbReference type="PANTHER" id="PTHR43711:SF1">
    <property type="entry name" value="HISTIDINE KINASE 1"/>
    <property type="match status" value="1"/>
</dbReference>
<dbReference type="STRING" id="479434.Sthe_2665"/>
<evidence type="ECO:0000256" key="5">
    <source>
        <dbReference type="ARBA" id="ARBA00022777"/>
    </source>
</evidence>
<dbReference type="SMART" id="SM00086">
    <property type="entry name" value="PAC"/>
    <property type="match status" value="1"/>
</dbReference>
<sequence length="645" mass="70439">MPRLTVQPLLAALETALGVPASTLASAGAETRRAALHALGAHQETDGVAAFTVSGRRYLATRYGRGHAAIVLLGPFRRPEDVPCDAPVLDAPAEARARRALAQAGEGLSQVMAAERKRLELAAQVELIDSAAIAITGELELSTVLHRIVDLARDVAGARYAALGVTNERGEIVSLIVSGMSEEEQARVPHIPHGRGILGRLLREGKTIRLRDLRTNPDAYGFPEGHPEMRSFLGVPITSRGRVLGNLYLIEKRFARDFTDEDVRLVELLARYAGVAIENAGLYQRAEAQQARLQAIIDQLPEAVLLVEPNPERVTLANTQAAHLLGWEIRPPLALDEFLAANPRFQVDDTPLSPADIPVVRALRYGETSRREIRMVRSDGQAITALVNAAPVRDADGKITAAIAVFQDITAIKDAEQLKDDFLSLVSHELRTPMTTIQGGALLLLQNGADLDEETRHEILTDIANESRRLAGLVENMVQLANIRAGRFGMDSEPVHLRTLLQRAIDAMQEQDPEHPFVLDVERDLLALGDPGRLDQVVRNLLHNAIKYAPARTPIEVRAARGDNGTVIVSVRDHGPGIDEEDLPFVFERFQRGKQAVLRHTAGMGLGLYLSKHLIEAHGGQIWIERPPDGGTRIHFSVPAITDDL</sequence>
<dbReference type="Pfam" id="PF13188">
    <property type="entry name" value="PAS_8"/>
    <property type="match status" value="1"/>
</dbReference>
<evidence type="ECO:0000256" key="3">
    <source>
        <dbReference type="ARBA" id="ARBA00022553"/>
    </source>
</evidence>
<dbReference type="Pfam" id="PF13185">
    <property type="entry name" value="GAF_2"/>
    <property type="match status" value="1"/>
</dbReference>
<reference evidence="12" key="1">
    <citation type="submission" date="2009-11" db="EMBL/GenBank/DDBJ databases">
        <title>The complete chromosome 2 of Sphaerobacter thermophilus DSM 20745.</title>
        <authorList>
            <person name="Lucas S."/>
            <person name="Copeland A."/>
            <person name="Lapidus A."/>
            <person name="Glavina del Rio T."/>
            <person name="Dalin E."/>
            <person name="Tice H."/>
            <person name="Bruce D."/>
            <person name="Goodwin L."/>
            <person name="Pitluck S."/>
            <person name="Kyrpides N."/>
            <person name="Mavromatis K."/>
            <person name="Ivanova N."/>
            <person name="Mikhailova N."/>
            <person name="LaButti K.M."/>
            <person name="Clum A."/>
            <person name="Sun H.I."/>
            <person name="Brettin T."/>
            <person name="Detter J.C."/>
            <person name="Han C."/>
            <person name="Larimer F."/>
            <person name="Land M."/>
            <person name="Hauser L."/>
            <person name="Markowitz V."/>
            <person name="Cheng J.F."/>
            <person name="Hugenholtz P."/>
            <person name="Woyke T."/>
            <person name="Wu D."/>
            <person name="Steenblock K."/>
            <person name="Schneider S."/>
            <person name="Pukall R."/>
            <person name="Goeker M."/>
            <person name="Klenk H.P."/>
            <person name="Eisen J.A."/>
        </authorList>
    </citation>
    <scope>NUCLEOTIDE SEQUENCE [LARGE SCALE GENOMIC DNA]</scope>
    <source>
        <strain evidence="12">ATCC 49802 / DSM 20745 / S 6022</strain>
    </source>
</reference>
<dbReference type="InterPro" id="IPR003018">
    <property type="entry name" value="GAF"/>
</dbReference>
<keyword evidence="4" id="KW-0808">Transferase</keyword>
<dbReference type="SUPFAM" id="SSF55781">
    <property type="entry name" value="GAF domain-like"/>
    <property type="match status" value="1"/>
</dbReference>
<dbReference type="InterPro" id="IPR000014">
    <property type="entry name" value="PAS"/>
</dbReference>
<dbReference type="InterPro" id="IPR004358">
    <property type="entry name" value="Sig_transdc_His_kin-like_C"/>
</dbReference>
<dbReference type="PRINTS" id="PR00344">
    <property type="entry name" value="BCTRLSENSOR"/>
</dbReference>
<dbReference type="SUPFAM" id="SSF55874">
    <property type="entry name" value="ATPase domain of HSP90 chaperone/DNA topoisomerase II/histidine kinase"/>
    <property type="match status" value="1"/>
</dbReference>
<dbReference type="InterPro" id="IPR005467">
    <property type="entry name" value="His_kinase_dom"/>
</dbReference>
<dbReference type="CDD" id="cd00082">
    <property type="entry name" value="HisKA"/>
    <property type="match status" value="1"/>
</dbReference>
<protein>
    <recommendedName>
        <fullName evidence="2">histidine kinase</fullName>
        <ecNumber evidence="2">2.7.13.3</ecNumber>
    </recommendedName>
</protein>
<dbReference type="NCBIfam" id="TIGR00229">
    <property type="entry name" value="sensory_box"/>
    <property type="match status" value="1"/>
</dbReference>
<evidence type="ECO:0000256" key="1">
    <source>
        <dbReference type="ARBA" id="ARBA00000085"/>
    </source>
</evidence>
<dbReference type="RefSeq" id="WP_012873117.1">
    <property type="nucleotide sequence ID" value="NC_013524.1"/>
</dbReference>
<evidence type="ECO:0000313" key="11">
    <source>
        <dbReference type="EMBL" id="ACZ40079.1"/>
    </source>
</evidence>
<dbReference type="CDD" id="cd00075">
    <property type="entry name" value="HATPase"/>
    <property type="match status" value="1"/>
</dbReference>
<dbReference type="Gene3D" id="1.10.287.130">
    <property type="match status" value="1"/>
</dbReference>
<dbReference type="OrthoDB" id="9777816at2"/>
<dbReference type="Pfam" id="PF02518">
    <property type="entry name" value="HATPase_c"/>
    <property type="match status" value="1"/>
</dbReference>
<dbReference type="CDD" id="cd00130">
    <property type="entry name" value="PAS"/>
    <property type="match status" value="1"/>
</dbReference>
<evidence type="ECO:0000313" key="12">
    <source>
        <dbReference type="Proteomes" id="UP000002027"/>
    </source>
</evidence>
<dbReference type="FunFam" id="3.30.565.10:FF:000006">
    <property type="entry name" value="Sensor histidine kinase WalK"/>
    <property type="match status" value="1"/>
</dbReference>
<accession>D1C8D6</accession>
<organism evidence="11 12">
    <name type="scientific">Sphaerobacter thermophilus (strain ATCC 49802 / DSM 20745 / KCCM 41009 / NCIMB 13125 / S 6022)</name>
    <dbReference type="NCBI Taxonomy" id="479434"/>
    <lineage>
        <taxon>Bacteria</taxon>
        <taxon>Pseudomonadati</taxon>
        <taxon>Thermomicrobiota</taxon>
        <taxon>Thermomicrobia</taxon>
        <taxon>Sphaerobacterales</taxon>
        <taxon>Sphaerobacterineae</taxon>
        <taxon>Sphaerobacteraceae</taxon>
        <taxon>Sphaerobacter</taxon>
    </lineage>
</organism>
<evidence type="ECO:0000259" key="9">
    <source>
        <dbReference type="PROSITE" id="PS50112"/>
    </source>
</evidence>
<dbReference type="AlphaFoldDB" id="D1C8D6"/>
<dbReference type="PANTHER" id="PTHR43711">
    <property type="entry name" value="TWO-COMPONENT HISTIDINE KINASE"/>
    <property type="match status" value="1"/>
</dbReference>
<dbReference type="eggNOG" id="COG2205">
    <property type="taxonomic scope" value="Bacteria"/>
</dbReference>
<dbReference type="InterPro" id="IPR001610">
    <property type="entry name" value="PAC"/>
</dbReference>
<dbReference type="SMART" id="SM00387">
    <property type="entry name" value="HATPase_c"/>
    <property type="match status" value="1"/>
</dbReference>
<evidence type="ECO:0000259" key="10">
    <source>
        <dbReference type="PROSITE" id="PS50113"/>
    </source>
</evidence>
<evidence type="ECO:0000256" key="6">
    <source>
        <dbReference type="ARBA" id="ARBA00023012"/>
    </source>
</evidence>
<dbReference type="SMART" id="SM00388">
    <property type="entry name" value="HisKA"/>
    <property type="match status" value="1"/>
</dbReference>
<feature type="domain" description="PAC" evidence="10">
    <location>
        <begin position="369"/>
        <end position="421"/>
    </location>
</feature>
<dbReference type="InterPro" id="IPR003594">
    <property type="entry name" value="HATPase_dom"/>
</dbReference>
<dbReference type="InParanoid" id="D1C8D6"/>
<dbReference type="Gene3D" id="3.30.565.10">
    <property type="entry name" value="Histidine kinase-like ATPase, C-terminal domain"/>
    <property type="match status" value="1"/>
</dbReference>
<evidence type="ECO:0000256" key="4">
    <source>
        <dbReference type="ARBA" id="ARBA00022679"/>
    </source>
</evidence>
<dbReference type="InterPro" id="IPR036890">
    <property type="entry name" value="HATPase_C_sf"/>
</dbReference>
<dbReference type="PROSITE" id="PS50112">
    <property type="entry name" value="PAS"/>
    <property type="match status" value="1"/>
</dbReference>
<dbReference type="PROSITE" id="PS50109">
    <property type="entry name" value="HIS_KIN"/>
    <property type="match status" value="1"/>
</dbReference>
<dbReference type="InterPro" id="IPR000700">
    <property type="entry name" value="PAS-assoc_C"/>
</dbReference>
<comment type="catalytic activity">
    <reaction evidence="1">
        <text>ATP + protein L-histidine = ADP + protein N-phospho-L-histidine.</text>
        <dbReference type="EC" id="2.7.13.3"/>
    </reaction>
</comment>
<dbReference type="eggNOG" id="COG2203">
    <property type="taxonomic scope" value="Bacteria"/>
</dbReference>
<feature type="domain" description="PAS" evidence="9">
    <location>
        <begin position="289"/>
        <end position="328"/>
    </location>
</feature>
<dbReference type="InterPro" id="IPR029016">
    <property type="entry name" value="GAF-like_dom_sf"/>
</dbReference>
<dbReference type="EMBL" id="CP001824">
    <property type="protein sequence ID" value="ACZ40079.1"/>
    <property type="molecule type" value="Genomic_DNA"/>
</dbReference>
<dbReference type="Gene3D" id="3.30.450.40">
    <property type="match status" value="1"/>
</dbReference>
<dbReference type="SUPFAM" id="SSF47384">
    <property type="entry name" value="Homodimeric domain of signal transducing histidine kinase"/>
    <property type="match status" value="1"/>
</dbReference>
<dbReference type="InterPro" id="IPR036097">
    <property type="entry name" value="HisK_dim/P_sf"/>
</dbReference>
<dbReference type="EC" id="2.7.13.3" evidence="2"/>
<name>D1C8D6_SPHTD</name>
<dbReference type="PROSITE" id="PS50113">
    <property type="entry name" value="PAC"/>
    <property type="match status" value="1"/>
</dbReference>
<dbReference type="Proteomes" id="UP000002027">
    <property type="component" value="Chromosome 2"/>
</dbReference>
<dbReference type="Gene3D" id="3.30.450.20">
    <property type="entry name" value="PAS domain"/>
    <property type="match status" value="1"/>
</dbReference>
<keyword evidence="3" id="KW-0597">Phosphoprotein</keyword>
<dbReference type="KEGG" id="sti:Sthe_2665"/>
<reference evidence="11 12" key="2">
    <citation type="journal article" date="2010" name="Stand. Genomic Sci.">
        <title>Complete genome sequence of Desulfohalobium retbaense type strain (HR(100)).</title>
        <authorList>
            <person name="Spring S."/>
            <person name="Nolan M."/>
            <person name="Lapidus A."/>
            <person name="Glavina Del Rio T."/>
            <person name="Copeland A."/>
            <person name="Tice H."/>
            <person name="Cheng J.F."/>
            <person name="Lucas S."/>
            <person name="Land M."/>
            <person name="Chen F."/>
            <person name="Bruce D."/>
            <person name="Goodwin L."/>
            <person name="Pitluck S."/>
            <person name="Ivanova N."/>
            <person name="Mavromatis K."/>
            <person name="Mikhailova N."/>
            <person name="Pati A."/>
            <person name="Chen A."/>
            <person name="Palaniappan K."/>
            <person name="Hauser L."/>
            <person name="Chang Y.J."/>
            <person name="Jeffries C.D."/>
            <person name="Munk C."/>
            <person name="Kiss H."/>
            <person name="Chain P."/>
            <person name="Han C."/>
            <person name="Brettin T."/>
            <person name="Detter J.C."/>
            <person name="Schuler E."/>
            <person name="Goker M."/>
            <person name="Rohde M."/>
            <person name="Bristow J."/>
            <person name="Eisen J.A."/>
            <person name="Markowitz V."/>
            <person name="Hugenholtz P."/>
            <person name="Kyrpides N.C."/>
            <person name="Klenk H.P."/>
        </authorList>
    </citation>
    <scope>NUCLEOTIDE SEQUENCE [LARGE SCALE GENOMIC DNA]</scope>
    <source>
        <strain evidence="12">ATCC 49802 / DSM 20745 / S 6022</strain>
    </source>
</reference>
<dbReference type="FunFam" id="1.10.287.130:FF:000001">
    <property type="entry name" value="Two-component sensor histidine kinase"/>
    <property type="match status" value="1"/>
</dbReference>
<dbReference type="SMART" id="SM00065">
    <property type="entry name" value="GAF"/>
    <property type="match status" value="1"/>
</dbReference>
<dbReference type="Pfam" id="PF00512">
    <property type="entry name" value="HisKA"/>
    <property type="match status" value="1"/>
</dbReference>
<proteinExistence type="predicted"/>